<proteinExistence type="predicted"/>
<organism evidence="3 4">
    <name type="scientific">Eutrema salsugineum</name>
    <name type="common">Saltwater cress</name>
    <name type="synonym">Sisymbrium salsugineum</name>
    <dbReference type="NCBI Taxonomy" id="72664"/>
    <lineage>
        <taxon>Eukaryota</taxon>
        <taxon>Viridiplantae</taxon>
        <taxon>Streptophyta</taxon>
        <taxon>Embryophyta</taxon>
        <taxon>Tracheophyta</taxon>
        <taxon>Spermatophyta</taxon>
        <taxon>Magnoliopsida</taxon>
        <taxon>eudicotyledons</taxon>
        <taxon>Gunneridae</taxon>
        <taxon>Pentapetalae</taxon>
        <taxon>rosids</taxon>
        <taxon>malvids</taxon>
        <taxon>Brassicales</taxon>
        <taxon>Brassicaceae</taxon>
        <taxon>Eutremeae</taxon>
        <taxon>Eutrema</taxon>
    </lineage>
</organism>
<dbReference type="eggNOG" id="KOG2780">
    <property type="taxonomic scope" value="Eukaryota"/>
</dbReference>
<evidence type="ECO:0000313" key="3">
    <source>
        <dbReference type="EMBL" id="ESQ43051.1"/>
    </source>
</evidence>
<dbReference type="PANTHER" id="PTHR22734:SF3">
    <property type="entry name" value="RIBOSOME PRODUCTION FACTOR 1"/>
    <property type="match status" value="1"/>
</dbReference>
<accession>V4NB10</accession>
<dbReference type="InterPro" id="IPR044281">
    <property type="entry name" value="IMP4/RPF1"/>
</dbReference>
<dbReference type="KEGG" id="eus:EUTSA_v10014264mg"/>
<dbReference type="Gene3D" id="3.40.50.10480">
    <property type="entry name" value="Probable brix-domain ribosomal biogenesis protein"/>
    <property type="match status" value="1"/>
</dbReference>
<dbReference type="GO" id="GO:0042134">
    <property type="term" value="F:rRNA primary transcript binding"/>
    <property type="evidence" value="ECO:0007669"/>
    <property type="project" value="InterPro"/>
</dbReference>
<feature type="region of interest" description="Disordered" evidence="1">
    <location>
        <begin position="1"/>
        <end position="42"/>
    </location>
</feature>
<reference evidence="3 4" key="1">
    <citation type="journal article" date="2013" name="Front. Plant Sci.">
        <title>The Reference Genome of the Halophytic Plant Eutrema salsugineum.</title>
        <authorList>
            <person name="Yang R."/>
            <person name="Jarvis D.E."/>
            <person name="Chen H."/>
            <person name="Beilstein M.A."/>
            <person name="Grimwood J."/>
            <person name="Jenkins J."/>
            <person name="Shu S."/>
            <person name="Prochnik S."/>
            <person name="Xin M."/>
            <person name="Ma C."/>
            <person name="Schmutz J."/>
            <person name="Wing R.A."/>
            <person name="Mitchell-Olds T."/>
            <person name="Schumaker K.S."/>
            <person name="Wang X."/>
        </authorList>
    </citation>
    <scope>NUCLEOTIDE SEQUENCE [LARGE SCALE GENOMIC DNA]</scope>
</reference>
<dbReference type="Pfam" id="PF04427">
    <property type="entry name" value="Brix"/>
    <property type="match status" value="1"/>
</dbReference>
<evidence type="ECO:0000259" key="2">
    <source>
        <dbReference type="PROSITE" id="PS50833"/>
    </source>
</evidence>
<feature type="domain" description="Brix" evidence="2">
    <location>
        <begin position="94"/>
        <end position="278"/>
    </location>
</feature>
<dbReference type="OMA" id="WAEFEPL"/>
<dbReference type="GO" id="GO:0000460">
    <property type="term" value="P:maturation of 5.8S rRNA"/>
    <property type="evidence" value="ECO:0007669"/>
    <property type="project" value="TreeGrafter"/>
</dbReference>
<dbReference type="STRING" id="72664.V4NB10"/>
<gene>
    <name evidence="3" type="ORF">EUTSA_v10014264mg</name>
</gene>
<dbReference type="AlphaFoldDB" id="V4NB10"/>
<keyword evidence="4" id="KW-1185">Reference proteome</keyword>
<dbReference type="GO" id="GO:0005730">
    <property type="term" value="C:nucleolus"/>
    <property type="evidence" value="ECO:0007669"/>
    <property type="project" value="TreeGrafter"/>
</dbReference>
<dbReference type="GO" id="GO:0000470">
    <property type="term" value="P:maturation of LSU-rRNA"/>
    <property type="evidence" value="ECO:0007669"/>
    <property type="project" value="TreeGrafter"/>
</dbReference>
<sequence length="291" mass="33488">MKTAKEIIVASSSKKKKKRAKRSETSTHEKLRHRKKLEMKKSAEDRVAAAKTKIRRKIANLDDQELWAEFETDEIDRILRGEIKPKTLITTTLVDPSMYNAEIYARRQRFVAEELLSVLPSSSYCERRADTNLHEVERIAKTKGFTSLVLVHTNRIGHYLCITSLLNGATATFRLLNFKSREDLNDLRHPKSRFYPQLQTGNFTSPMGAVVERIIQSLFPKATPCRHRDLVMFHNRSDSILFGRYRFCIGGESDTVSPQECGPRFSLKLTSLQNKEFEWISETASLVKPLL</sequence>
<dbReference type="PANTHER" id="PTHR22734">
    <property type="entry name" value="U3 SMALL NUCLEOLAR RIBONUCLEOPROTEIN PROTEIN IMP4"/>
    <property type="match status" value="1"/>
</dbReference>
<dbReference type="SUPFAM" id="SSF52954">
    <property type="entry name" value="Class II aaRS ABD-related"/>
    <property type="match status" value="1"/>
</dbReference>
<dbReference type="SMART" id="SM00879">
    <property type="entry name" value="Brix"/>
    <property type="match status" value="1"/>
</dbReference>
<dbReference type="OrthoDB" id="264354at2759"/>
<dbReference type="GO" id="GO:0030687">
    <property type="term" value="C:preribosome, large subunit precursor"/>
    <property type="evidence" value="ECO:0007669"/>
    <property type="project" value="TreeGrafter"/>
</dbReference>
<dbReference type="InterPro" id="IPR007109">
    <property type="entry name" value="Brix"/>
</dbReference>
<dbReference type="EMBL" id="KI517464">
    <property type="protein sequence ID" value="ESQ43051.1"/>
    <property type="molecule type" value="Genomic_DNA"/>
</dbReference>
<evidence type="ECO:0000256" key="1">
    <source>
        <dbReference type="SAM" id="MobiDB-lite"/>
    </source>
</evidence>
<evidence type="ECO:0000313" key="4">
    <source>
        <dbReference type="Proteomes" id="UP000030689"/>
    </source>
</evidence>
<protein>
    <recommendedName>
        <fullName evidence="2">Brix domain-containing protein</fullName>
    </recommendedName>
</protein>
<dbReference type="PROSITE" id="PS50833">
    <property type="entry name" value="BRIX"/>
    <property type="match status" value="1"/>
</dbReference>
<dbReference type="Proteomes" id="UP000030689">
    <property type="component" value="Unassembled WGS sequence"/>
</dbReference>
<name>V4NB10_EUTSA</name>
<dbReference type="Gramene" id="ESQ43051">
    <property type="protein sequence ID" value="ESQ43051"/>
    <property type="gene ID" value="EUTSA_v10014264mg"/>
</dbReference>